<dbReference type="SUPFAM" id="SSF52833">
    <property type="entry name" value="Thioredoxin-like"/>
    <property type="match status" value="1"/>
</dbReference>
<dbReference type="Proteomes" id="UP000267821">
    <property type="component" value="Unassembled WGS sequence"/>
</dbReference>
<feature type="domain" description="Thioredoxin-like fold" evidence="1">
    <location>
        <begin position="20"/>
        <end position="179"/>
    </location>
</feature>
<evidence type="ECO:0000313" key="2">
    <source>
        <dbReference type="EMBL" id="RPB27112.1"/>
    </source>
</evidence>
<name>A0A3N4M149_9PEZI</name>
<keyword evidence="3" id="KW-1185">Reference proteome</keyword>
<dbReference type="InterPro" id="IPR012336">
    <property type="entry name" value="Thioredoxin-like_fold"/>
</dbReference>
<proteinExistence type="predicted"/>
<protein>
    <recommendedName>
        <fullName evidence="1">Thioredoxin-like fold domain-containing protein</fullName>
    </recommendedName>
</protein>
<dbReference type="InParanoid" id="A0A3N4M149"/>
<gene>
    <name evidence="2" type="ORF">L211DRAFT_834789</name>
</gene>
<dbReference type="InterPro" id="IPR036249">
    <property type="entry name" value="Thioredoxin-like_sf"/>
</dbReference>
<dbReference type="Pfam" id="PF13462">
    <property type="entry name" value="Thioredoxin_4"/>
    <property type="match status" value="1"/>
</dbReference>
<dbReference type="EMBL" id="ML121532">
    <property type="protein sequence ID" value="RPB27112.1"/>
    <property type="molecule type" value="Genomic_DNA"/>
</dbReference>
<dbReference type="PANTHER" id="PTHR33875">
    <property type="entry name" value="OS09G0542200 PROTEIN"/>
    <property type="match status" value="1"/>
</dbReference>
<evidence type="ECO:0000313" key="3">
    <source>
        <dbReference type="Proteomes" id="UP000267821"/>
    </source>
</evidence>
<organism evidence="2 3">
    <name type="scientific">Terfezia boudieri ATCC MYA-4762</name>
    <dbReference type="NCBI Taxonomy" id="1051890"/>
    <lineage>
        <taxon>Eukaryota</taxon>
        <taxon>Fungi</taxon>
        <taxon>Dikarya</taxon>
        <taxon>Ascomycota</taxon>
        <taxon>Pezizomycotina</taxon>
        <taxon>Pezizomycetes</taxon>
        <taxon>Pezizales</taxon>
        <taxon>Pezizaceae</taxon>
        <taxon>Terfezia</taxon>
    </lineage>
</organism>
<dbReference type="STRING" id="1051890.A0A3N4M149"/>
<sequence>MAVAPKFAYAILKAPAPVVHTLELYLDYTCPFSKKLFNQFYQNVFPVIQDKYPGKVQCIFRHQIQPWHPSSTLVHEAALAVGLVAPEKFWEYSQILFNNQSDFFDAAVLNETRNQTYKRLASLASPLASTDDIYSKLEITNSSLNNGNKVTNDLKLHIKEARLRSIHISPTVLFNGNVDNSISSGWSVDQWQEWLGKNIV</sequence>
<dbReference type="OrthoDB" id="37297at2759"/>
<accession>A0A3N4M149</accession>
<evidence type="ECO:0000259" key="1">
    <source>
        <dbReference type="Pfam" id="PF13462"/>
    </source>
</evidence>
<dbReference type="AlphaFoldDB" id="A0A3N4M149"/>
<dbReference type="Gene3D" id="3.40.30.10">
    <property type="entry name" value="Glutaredoxin"/>
    <property type="match status" value="1"/>
</dbReference>
<dbReference type="PANTHER" id="PTHR33875:SF2">
    <property type="entry name" value="ACR183CP"/>
    <property type="match status" value="1"/>
</dbReference>
<reference evidence="2 3" key="1">
    <citation type="journal article" date="2018" name="Nat. Ecol. Evol.">
        <title>Pezizomycetes genomes reveal the molecular basis of ectomycorrhizal truffle lifestyle.</title>
        <authorList>
            <person name="Murat C."/>
            <person name="Payen T."/>
            <person name="Noel B."/>
            <person name="Kuo A."/>
            <person name="Morin E."/>
            <person name="Chen J."/>
            <person name="Kohler A."/>
            <person name="Krizsan K."/>
            <person name="Balestrini R."/>
            <person name="Da Silva C."/>
            <person name="Montanini B."/>
            <person name="Hainaut M."/>
            <person name="Levati E."/>
            <person name="Barry K.W."/>
            <person name="Belfiori B."/>
            <person name="Cichocki N."/>
            <person name="Clum A."/>
            <person name="Dockter R.B."/>
            <person name="Fauchery L."/>
            <person name="Guy J."/>
            <person name="Iotti M."/>
            <person name="Le Tacon F."/>
            <person name="Lindquist E.A."/>
            <person name="Lipzen A."/>
            <person name="Malagnac F."/>
            <person name="Mello A."/>
            <person name="Molinier V."/>
            <person name="Miyauchi S."/>
            <person name="Poulain J."/>
            <person name="Riccioni C."/>
            <person name="Rubini A."/>
            <person name="Sitrit Y."/>
            <person name="Splivallo R."/>
            <person name="Traeger S."/>
            <person name="Wang M."/>
            <person name="Zifcakova L."/>
            <person name="Wipf D."/>
            <person name="Zambonelli A."/>
            <person name="Paolocci F."/>
            <person name="Nowrousian M."/>
            <person name="Ottonello S."/>
            <person name="Baldrian P."/>
            <person name="Spatafora J.W."/>
            <person name="Henrissat B."/>
            <person name="Nagy L.G."/>
            <person name="Aury J.M."/>
            <person name="Wincker P."/>
            <person name="Grigoriev I.V."/>
            <person name="Bonfante P."/>
            <person name="Martin F.M."/>
        </authorList>
    </citation>
    <scope>NUCLEOTIDE SEQUENCE [LARGE SCALE GENOMIC DNA]</scope>
    <source>
        <strain evidence="2 3">ATCC MYA-4762</strain>
    </source>
</reference>